<keyword evidence="8 15" id="KW-0418">Kinase</keyword>
<evidence type="ECO:0000256" key="8">
    <source>
        <dbReference type="ARBA" id="ARBA00022777"/>
    </source>
</evidence>
<dbReference type="GO" id="GO:0005886">
    <property type="term" value="C:plasma membrane"/>
    <property type="evidence" value="ECO:0007669"/>
    <property type="project" value="UniProtKB-SubCell"/>
</dbReference>
<sequence>MNERIRKWSLRSKIFIVLLLLTALLSSLSFFFINSLGEMNEVSEVITEDNVPELIWLSHWDSQLMMKEELMEVGIETAFCCAFVQRYEMFREDARTSMEEVYGAPPASLETLEREMEMLDFLILNQVNGLINLNNIESAEAFILTEYETDLNALRAGIEAERQGVTAALDDHQDRFEGIIAEALQLLVLATAGIILIALIISYKISASFSRPVEKMGDQLQFIAAGNYGAAVEESDQLELAPLTRSINLMSFELKRSFDLLVLDKMYREQILDSLPIGIVTSDEERGEISLNKTARDIMGEDFRKTQIPHRQEEAAGTRRFWEVLTSEEIFQNEKVKYEDGNEEYTYLCSQSLLVNESQETIGKVFYFIDITETENLEQQVRKTEKLAVIGELAAGAAHEIRNPLAVIDGFLGLMKQSLKKEDREKFHLSLLLKEIERINGIIEDMLLLAKPGAPRFKMVSLDKIVEEILPLFEETLEMQDISFHVALEPQPLWVDERQIKQIFHNLIRNSSEAMNKKGSISIFGERKKYIYCVEFIDDGPGIKPEEKTRLFDPFRTTKKTGTGLGLPIAEQMMENHSGTIYLHKSSEKGTIFRMEFPLPVEEE</sequence>
<keyword evidence="12" id="KW-1133">Transmembrane helix</keyword>
<evidence type="ECO:0000256" key="1">
    <source>
        <dbReference type="ARBA" id="ARBA00000085"/>
    </source>
</evidence>
<dbReference type="GO" id="GO:0005524">
    <property type="term" value="F:ATP binding"/>
    <property type="evidence" value="ECO:0007669"/>
    <property type="project" value="UniProtKB-KW"/>
</dbReference>
<keyword evidence="10" id="KW-0902">Two-component regulatory system</keyword>
<dbReference type="Gene3D" id="6.10.340.10">
    <property type="match status" value="1"/>
</dbReference>
<keyword evidence="16" id="KW-1185">Reference proteome</keyword>
<proteinExistence type="predicted"/>
<dbReference type="PROSITE" id="PS50109">
    <property type="entry name" value="HIS_KIN"/>
    <property type="match status" value="1"/>
</dbReference>
<dbReference type="SUPFAM" id="SSF55874">
    <property type="entry name" value="ATPase domain of HSP90 chaperone/DNA topoisomerase II/histidine kinase"/>
    <property type="match status" value="1"/>
</dbReference>
<dbReference type="InterPro" id="IPR035965">
    <property type="entry name" value="PAS-like_dom_sf"/>
</dbReference>
<comment type="catalytic activity">
    <reaction evidence="1">
        <text>ATP + protein L-histidine = ADP + protein N-phospho-L-histidine.</text>
        <dbReference type="EC" id="2.7.13.3"/>
    </reaction>
</comment>
<dbReference type="AlphaFoldDB" id="A0A1H0J457"/>
<dbReference type="Gene3D" id="3.30.450.20">
    <property type="entry name" value="PAS domain"/>
    <property type="match status" value="1"/>
</dbReference>
<gene>
    <name evidence="15" type="ORF">SAMN04488053_11266</name>
</gene>
<dbReference type="OrthoDB" id="9815750at2"/>
<evidence type="ECO:0000313" key="15">
    <source>
        <dbReference type="EMBL" id="SDO38558.1"/>
    </source>
</evidence>
<dbReference type="CDD" id="cd00082">
    <property type="entry name" value="HisKA"/>
    <property type="match status" value="1"/>
</dbReference>
<dbReference type="InterPro" id="IPR004358">
    <property type="entry name" value="Sig_transdc_His_kin-like_C"/>
</dbReference>
<comment type="subcellular location">
    <subcellularLocation>
        <location evidence="2">Cell membrane</location>
        <topology evidence="2">Multi-pass membrane protein</topology>
    </subcellularLocation>
</comment>
<dbReference type="CDD" id="cd00075">
    <property type="entry name" value="HATPase"/>
    <property type="match status" value="1"/>
</dbReference>
<dbReference type="Gene3D" id="3.30.565.10">
    <property type="entry name" value="Histidine kinase-like ATPase, C-terminal domain"/>
    <property type="match status" value="1"/>
</dbReference>
<organism evidence="15 16">
    <name type="scientific">Alkalicoccus daliensis</name>
    <dbReference type="NCBI Taxonomy" id="745820"/>
    <lineage>
        <taxon>Bacteria</taxon>
        <taxon>Bacillati</taxon>
        <taxon>Bacillota</taxon>
        <taxon>Bacilli</taxon>
        <taxon>Bacillales</taxon>
        <taxon>Bacillaceae</taxon>
        <taxon>Alkalicoccus</taxon>
    </lineage>
</organism>
<dbReference type="PROSITE" id="PS50885">
    <property type="entry name" value="HAMP"/>
    <property type="match status" value="1"/>
</dbReference>
<evidence type="ECO:0000256" key="10">
    <source>
        <dbReference type="ARBA" id="ARBA00023012"/>
    </source>
</evidence>
<evidence type="ECO:0000259" key="14">
    <source>
        <dbReference type="PROSITE" id="PS50885"/>
    </source>
</evidence>
<dbReference type="PRINTS" id="PR00344">
    <property type="entry name" value="BCTRLSENSOR"/>
</dbReference>
<feature type="domain" description="HAMP" evidence="14">
    <location>
        <begin position="207"/>
        <end position="259"/>
    </location>
</feature>
<feature type="transmembrane region" description="Helical" evidence="12">
    <location>
        <begin position="183"/>
        <end position="203"/>
    </location>
</feature>
<keyword evidence="12" id="KW-0812">Transmembrane</keyword>
<keyword evidence="5" id="KW-0597">Phosphoprotein</keyword>
<evidence type="ECO:0000256" key="11">
    <source>
        <dbReference type="ARBA" id="ARBA00023136"/>
    </source>
</evidence>
<evidence type="ECO:0000256" key="4">
    <source>
        <dbReference type="ARBA" id="ARBA00022475"/>
    </source>
</evidence>
<dbReference type="CDD" id="cd06225">
    <property type="entry name" value="HAMP"/>
    <property type="match status" value="1"/>
</dbReference>
<keyword evidence="6" id="KW-0808">Transferase</keyword>
<dbReference type="Pfam" id="PF02518">
    <property type="entry name" value="HATPase_c"/>
    <property type="match status" value="1"/>
</dbReference>
<dbReference type="SUPFAM" id="SSF55785">
    <property type="entry name" value="PYP-like sensor domain (PAS domain)"/>
    <property type="match status" value="1"/>
</dbReference>
<dbReference type="EMBL" id="FNIL01000012">
    <property type="protein sequence ID" value="SDO38558.1"/>
    <property type="molecule type" value="Genomic_DNA"/>
</dbReference>
<dbReference type="Pfam" id="PF00512">
    <property type="entry name" value="HisKA"/>
    <property type="match status" value="1"/>
</dbReference>
<dbReference type="InterPro" id="IPR036097">
    <property type="entry name" value="HisK_dim/P_sf"/>
</dbReference>
<evidence type="ECO:0000256" key="9">
    <source>
        <dbReference type="ARBA" id="ARBA00022840"/>
    </source>
</evidence>
<dbReference type="SMART" id="SM00388">
    <property type="entry name" value="HisKA"/>
    <property type="match status" value="1"/>
</dbReference>
<keyword evidence="7" id="KW-0547">Nucleotide-binding</keyword>
<dbReference type="InterPro" id="IPR003594">
    <property type="entry name" value="HATPase_dom"/>
</dbReference>
<dbReference type="InterPro" id="IPR003661">
    <property type="entry name" value="HisK_dim/P_dom"/>
</dbReference>
<dbReference type="SUPFAM" id="SSF47384">
    <property type="entry name" value="Homodimeric domain of signal transducing histidine kinase"/>
    <property type="match status" value="1"/>
</dbReference>
<dbReference type="Proteomes" id="UP000198778">
    <property type="component" value="Unassembled WGS sequence"/>
</dbReference>
<name>A0A1H0J457_9BACI</name>
<dbReference type="GO" id="GO:0000155">
    <property type="term" value="F:phosphorelay sensor kinase activity"/>
    <property type="evidence" value="ECO:0007669"/>
    <property type="project" value="InterPro"/>
</dbReference>
<evidence type="ECO:0000256" key="12">
    <source>
        <dbReference type="SAM" id="Phobius"/>
    </source>
</evidence>
<dbReference type="SMART" id="SM00304">
    <property type="entry name" value="HAMP"/>
    <property type="match status" value="1"/>
</dbReference>
<dbReference type="PANTHER" id="PTHR43065">
    <property type="entry name" value="SENSOR HISTIDINE KINASE"/>
    <property type="match status" value="1"/>
</dbReference>
<protein>
    <recommendedName>
        <fullName evidence="3">histidine kinase</fullName>
        <ecNumber evidence="3">2.7.13.3</ecNumber>
    </recommendedName>
</protein>
<evidence type="ECO:0000256" key="7">
    <source>
        <dbReference type="ARBA" id="ARBA00022741"/>
    </source>
</evidence>
<dbReference type="STRING" id="745820.SAMN04488053_11266"/>
<feature type="domain" description="Histidine kinase" evidence="13">
    <location>
        <begin position="396"/>
        <end position="601"/>
    </location>
</feature>
<dbReference type="EC" id="2.7.13.3" evidence="3"/>
<evidence type="ECO:0000313" key="16">
    <source>
        <dbReference type="Proteomes" id="UP000198778"/>
    </source>
</evidence>
<keyword evidence="11 12" id="KW-0472">Membrane</keyword>
<evidence type="ECO:0000259" key="13">
    <source>
        <dbReference type="PROSITE" id="PS50109"/>
    </source>
</evidence>
<accession>A0A1H0J457</accession>
<reference evidence="16" key="1">
    <citation type="submission" date="2016-10" db="EMBL/GenBank/DDBJ databases">
        <authorList>
            <person name="Varghese N."/>
            <person name="Submissions S."/>
        </authorList>
    </citation>
    <scope>NUCLEOTIDE SEQUENCE [LARGE SCALE GENOMIC DNA]</scope>
    <source>
        <strain evidence="16">CGMCC 1.10369</strain>
    </source>
</reference>
<keyword evidence="4" id="KW-1003">Cell membrane</keyword>
<dbReference type="SMART" id="SM00387">
    <property type="entry name" value="HATPase_c"/>
    <property type="match status" value="1"/>
</dbReference>
<dbReference type="InterPro" id="IPR005467">
    <property type="entry name" value="His_kinase_dom"/>
</dbReference>
<evidence type="ECO:0000256" key="6">
    <source>
        <dbReference type="ARBA" id="ARBA00022679"/>
    </source>
</evidence>
<dbReference type="PANTHER" id="PTHR43065:SF10">
    <property type="entry name" value="PEROXIDE STRESS-ACTIVATED HISTIDINE KINASE MAK3"/>
    <property type="match status" value="1"/>
</dbReference>
<dbReference type="InterPro" id="IPR003660">
    <property type="entry name" value="HAMP_dom"/>
</dbReference>
<dbReference type="InterPro" id="IPR036890">
    <property type="entry name" value="HATPase_C_sf"/>
</dbReference>
<keyword evidence="9" id="KW-0067">ATP-binding</keyword>
<evidence type="ECO:0000256" key="3">
    <source>
        <dbReference type="ARBA" id="ARBA00012438"/>
    </source>
</evidence>
<evidence type="ECO:0000256" key="2">
    <source>
        <dbReference type="ARBA" id="ARBA00004651"/>
    </source>
</evidence>
<dbReference type="Gene3D" id="1.10.287.130">
    <property type="match status" value="1"/>
</dbReference>
<evidence type="ECO:0000256" key="5">
    <source>
        <dbReference type="ARBA" id="ARBA00022553"/>
    </source>
</evidence>
<dbReference type="RefSeq" id="WP_090843791.1">
    <property type="nucleotide sequence ID" value="NZ_FNIL01000012.1"/>
</dbReference>